<dbReference type="Proteomes" id="UP000226420">
    <property type="component" value="Unassembled WGS sequence"/>
</dbReference>
<dbReference type="AlphaFoldDB" id="A0AAJ5BH32"/>
<gene>
    <name evidence="1" type="ORF">SAMN02745723_10475</name>
</gene>
<reference evidence="1 2" key="1">
    <citation type="submission" date="2016-10" db="EMBL/GenBank/DDBJ databases">
        <authorList>
            <person name="Varghese N."/>
            <person name="Submissions S."/>
        </authorList>
    </citation>
    <scope>NUCLEOTIDE SEQUENCE [LARGE SCALE GENOMIC DNA]</scope>
    <source>
        <strain evidence="1 2">DSM 5563</strain>
    </source>
</reference>
<evidence type="ECO:0000313" key="2">
    <source>
        <dbReference type="Proteomes" id="UP000226420"/>
    </source>
</evidence>
<organism evidence="1 2">
    <name type="scientific">Pragia fontium DSM 5563 = ATCC 49100</name>
    <dbReference type="NCBI Taxonomy" id="1122977"/>
    <lineage>
        <taxon>Bacteria</taxon>
        <taxon>Pseudomonadati</taxon>
        <taxon>Pseudomonadota</taxon>
        <taxon>Gammaproteobacteria</taxon>
        <taxon>Enterobacterales</taxon>
        <taxon>Budviciaceae</taxon>
        <taxon>Pragia</taxon>
    </lineage>
</organism>
<dbReference type="EMBL" id="FOLW01000004">
    <property type="protein sequence ID" value="SFC76906.1"/>
    <property type="molecule type" value="Genomic_DNA"/>
</dbReference>
<accession>A0AAJ5BH32</accession>
<name>A0AAJ5BH32_9GAMM</name>
<evidence type="ECO:0000313" key="1">
    <source>
        <dbReference type="EMBL" id="SFC76906.1"/>
    </source>
</evidence>
<proteinExistence type="predicted"/>
<comment type="caution">
    <text evidence="1">The sequence shown here is derived from an EMBL/GenBank/DDBJ whole genome shotgun (WGS) entry which is preliminary data.</text>
</comment>
<dbReference type="RefSeq" id="WP_074822197.1">
    <property type="nucleotide sequence ID" value="NZ_FOLW01000004.1"/>
</dbReference>
<protein>
    <submittedName>
        <fullName evidence="1">Uncharacterized protein</fullName>
    </submittedName>
</protein>
<sequence length="79" mass="9286">MNGDFEIDFFSDSKYEELTVEISYKNQILCQMNKDKGGDNIEIEFFTDLRVLSEQVEMKFSLNDFFDVLREAKKGLIES</sequence>